<organism evidence="2 3">
    <name type="scientific">Lutispora thermophila DSM 19022</name>
    <dbReference type="NCBI Taxonomy" id="1122184"/>
    <lineage>
        <taxon>Bacteria</taxon>
        <taxon>Bacillati</taxon>
        <taxon>Bacillota</taxon>
        <taxon>Clostridia</taxon>
        <taxon>Lutisporales</taxon>
        <taxon>Lutisporaceae</taxon>
        <taxon>Lutispora</taxon>
    </lineage>
</organism>
<feature type="compositionally biased region" description="Basic residues" evidence="1">
    <location>
        <begin position="77"/>
        <end position="86"/>
    </location>
</feature>
<dbReference type="NCBIfam" id="TIGR02855">
    <property type="entry name" value="spore_yabG"/>
    <property type="match status" value="1"/>
</dbReference>
<name>A0A1M6BSM3_9FIRM</name>
<dbReference type="Proteomes" id="UP000184442">
    <property type="component" value="Unassembled WGS sequence"/>
</dbReference>
<dbReference type="InterPro" id="IPR008764">
    <property type="entry name" value="Peptidase_U57"/>
</dbReference>
<dbReference type="STRING" id="1122184.SAMN02745176_00516"/>
<feature type="region of interest" description="Disordered" evidence="1">
    <location>
        <begin position="73"/>
        <end position="93"/>
    </location>
</feature>
<protein>
    <submittedName>
        <fullName evidence="2">Spore coat assemly protein</fullName>
    </submittedName>
</protein>
<dbReference type="EMBL" id="FQZS01000004">
    <property type="protein sequence ID" value="SHI51742.1"/>
    <property type="molecule type" value="Genomic_DNA"/>
</dbReference>
<feature type="region of interest" description="Disordered" evidence="1">
    <location>
        <begin position="267"/>
        <end position="291"/>
    </location>
</feature>
<evidence type="ECO:0000313" key="2">
    <source>
        <dbReference type="EMBL" id="SHI51742.1"/>
    </source>
</evidence>
<dbReference type="AlphaFoldDB" id="A0A1M6BSM3"/>
<dbReference type="RefSeq" id="WP_073024214.1">
    <property type="nucleotide sequence ID" value="NZ_FQZS01000004.1"/>
</dbReference>
<proteinExistence type="predicted"/>
<evidence type="ECO:0000256" key="1">
    <source>
        <dbReference type="SAM" id="MobiDB-lite"/>
    </source>
</evidence>
<dbReference type="Pfam" id="PF05582">
    <property type="entry name" value="Peptidase_U57"/>
    <property type="match status" value="1"/>
</dbReference>
<sequence>MAIKLGDYVGRKSYGCDVIFKVCDIEENRDEGRRFLLRGVNVRLLADSPETDLIVLSEKEVAQDREVFARKLETSSKSRKTKKRGGLSRQGSNKFVRPGRVLHLDGDGEYLKLCLKEYENMGIEAFGYDLREQEQPKYIKTLLQKIKPDILVITGHDGLLKDSKDLADIKSYRNSGSFIQSVKEAREVQPSLDELVIIAGACQSHYEAILKAGANFASSPDRILIHALDPVKACGKVALTPIDKIVSPEEISKLTVSGIDGIGGLQTRGKLRDGAPKPRYNYKQGGDANAV</sequence>
<gene>
    <name evidence="2" type="ORF">SAMN02745176_00516</name>
</gene>
<evidence type="ECO:0000313" key="3">
    <source>
        <dbReference type="Proteomes" id="UP000184442"/>
    </source>
</evidence>
<reference evidence="2 3" key="1">
    <citation type="submission" date="2016-11" db="EMBL/GenBank/DDBJ databases">
        <authorList>
            <person name="Jaros S."/>
            <person name="Januszkiewicz K."/>
            <person name="Wedrychowicz H."/>
        </authorList>
    </citation>
    <scope>NUCLEOTIDE SEQUENCE [LARGE SCALE GENOMIC DNA]</scope>
    <source>
        <strain evidence="2 3">DSM 19022</strain>
    </source>
</reference>
<keyword evidence="3" id="KW-1185">Reference proteome</keyword>
<dbReference type="PIRSF" id="PIRSF011575">
    <property type="entry name" value="YabG"/>
    <property type="match status" value="1"/>
</dbReference>
<accession>A0A1M6BSM3</accession>